<dbReference type="InterPro" id="IPR036779">
    <property type="entry name" value="LysM_dom_sf"/>
</dbReference>
<reference evidence="4" key="1">
    <citation type="submission" date="2016-10" db="EMBL/GenBank/DDBJ databases">
        <authorList>
            <person name="Varghese N."/>
            <person name="Submissions S."/>
        </authorList>
    </citation>
    <scope>NUCLEOTIDE SEQUENCE [LARGE SCALE GENOMIC DNA]</scope>
    <source>
        <strain evidence="4">DSM 10002</strain>
    </source>
</reference>
<dbReference type="SMART" id="SM00257">
    <property type="entry name" value="LysM"/>
    <property type="match status" value="1"/>
</dbReference>
<dbReference type="CDD" id="cd00118">
    <property type="entry name" value="LysM"/>
    <property type="match status" value="1"/>
</dbReference>
<dbReference type="Gene3D" id="3.10.350.10">
    <property type="entry name" value="LysM domain"/>
    <property type="match status" value="1"/>
</dbReference>
<dbReference type="Pfam" id="PF01476">
    <property type="entry name" value="LysM"/>
    <property type="match status" value="1"/>
</dbReference>
<evidence type="ECO:0000313" key="3">
    <source>
        <dbReference type="EMBL" id="SDU81765.1"/>
    </source>
</evidence>
<protein>
    <submittedName>
        <fullName evidence="3">LysM domain-containing protein</fullName>
    </submittedName>
</protein>
<dbReference type="Proteomes" id="UP000214355">
    <property type="component" value="Chromosome I"/>
</dbReference>
<dbReference type="AlphaFoldDB" id="A0A1H2LLY2"/>
<evidence type="ECO:0000259" key="2">
    <source>
        <dbReference type="PROSITE" id="PS51782"/>
    </source>
</evidence>
<evidence type="ECO:0000256" key="1">
    <source>
        <dbReference type="SAM" id="Phobius"/>
    </source>
</evidence>
<feature type="domain" description="LysM" evidence="2">
    <location>
        <begin position="156"/>
        <end position="205"/>
    </location>
</feature>
<keyword evidence="1" id="KW-0812">Transmembrane</keyword>
<organism evidence="3 4">
    <name type="scientific">Arcanobacterium phocae</name>
    <dbReference type="NCBI Taxonomy" id="131112"/>
    <lineage>
        <taxon>Bacteria</taxon>
        <taxon>Bacillati</taxon>
        <taxon>Actinomycetota</taxon>
        <taxon>Actinomycetes</taxon>
        <taxon>Actinomycetales</taxon>
        <taxon>Actinomycetaceae</taxon>
        <taxon>Arcanobacterium</taxon>
    </lineage>
</organism>
<dbReference type="SUPFAM" id="SSF54106">
    <property type="entry name" value="LysM domain"/>
    <property type="match status" value="1"/>
</dbReference>
<keyword evidence="1" id="KW-1133">Transmembrane helix</keyword>
<proteinExistence type="predicted"/>
<name>A0A1H2LLY2_9ACTO</name>
<sequence>MSVVDMREYNVREKEARHRAKPLLKAVRTPVQPIPDRVRTPRRTIRPDRPQSNGCGLLYAVLSAQTPAYISDGDTQWVVANRAHALDETGRHVARISSLEMDSLSFQMQSGYEQLREMIVSLQLRKVFQFIGLMAMSVVAGLAVVGIFDLAPDSGQIRVVQPGETVASIASSLDAPVDPSQIIADIYALNALDGGLIQPGQELVLPQY</sequence>
<dbReference type="RefSeq" id="WP_091281958.1">
    <property type="nucleotide sequence ID" value="NZ_LT629804.1"/>
</dbReference>
<gene>
    <name evidence="3" type="ORF">SAMN04489737_1596</name>
</gene>
<keyword evidence="1" id="KW-0472">Membrane</keyword>
<dbReference type="PROSITE" id="PS51782">
    <property type="entry name" value="LYSM"/>
    <property type="match status" value="1"/>
</dbReference>
<keyword evidence="4" id="KW-1185">Reference proteome</keyword>
<accession>A0A1H2LLY2</accession>
<dbReference type="OrthoDB" id="5084290at2"/>
<dbReference type="STRING" id="131112.SAMN04489737_1596"/>
<feature type="transmembrane region" description="Helical" evidence="1">
    <location>
        <begin position="127"/>
        <end position="148"/>
    </location>
</feature>
<dbReference type="EMBL" id="LT629804">
    <property type="protein sequence ID" value="SDU81765.1"/>
    <property type="molecule type" value="Genomic_DNA"/>
</dbReference>
<evidence type="ECO:0000313" key="4">
    <source>
        <dbReference type="Proteomes" id="UP000214355"/>
    </source>
</evidence>
<dbReference type="InterPro" id="IPR018392">
    <property type="entry name" value="LysM"/>
</dbReference>
<dbReference type="GeneID" id="65345322"/>